<dbReference type="AlphaFoldDB" id="A0A9D4CPU6"/>
<evidence type="ECO:0000256" key="1">
    <source>
        <dbReference type="ARBA" id="ARBA00004906"/>
    </source>
</evidence>
<dbReference type="InterPro" id="IPR036047">
    <property type="entry name" value="F-box-like_dom_sf"/>
</dbReference>
<dbReference type="GO" id="GO:0005737">
    <property type="term" value="C:cytoplasm"/>
    <property type="evidence" value="ECO:0007669"/>
    <property type="project" value="TreeGrafter"/>
</dbReference>
<dbReference type="SUPFAM" id="SSF160631">
    <property type="entry name" value="SMI1/KNR4-like"/>
    <property type="match status" value="1"/>
</dbReference>
<evidence type="ECO:0000313" key="7">
    <source>
        <dbReference type="Proteomes" id="UP000828390"/>
    </source>
</evidence>
<evidence type="ECO:0008006" key="8">
    <source>
        <dbReference type="Google" id="ProtNLM"/>
    </source>
</evidence>
<dbReference type="InterPro" id="IPR037883">
    <property type="entry name" value="Knr4/Smi1-like_sf"/>
</dbReference>
<dbReference type="Gene3D" id="2.60.40.1470">
    <property type="entry name" value="ApaG domain"/>
    <property type="match status" value="1"/>
</dbReference>
<keyword evidence="7" id="KW-1185">Reference proteome</keyword>
<dbReference type="Pfam" id="PF04379">
    <property type="entry name" value="DUF525"/>
    <property type="match status" value="1"/>
</dbReference>
<sequence>MTQPGVAQHPDEFLMEQPRVLQLPDESLISIMRYLHYKDIISVSHLCHRFHELCMDDSLWKWQCQHYFMEDSCPDGLSWREHFVNWFRDFGKYKNYVAIKTAWNQIEAFLKENCSRLHHCLNVGLSEEDIDKEEERFTFQLPEDFRLSYRIHNGQDHTRLGRGLLGSVTIHTLLETEFLLPLQHCGEFIKGSLRFSVNTTGERSGQAIACTNYQQLKRGTVFYVQDGLYSYEEQRQMSIPYYEMDVSFKDWLCSYAEELTQKQYFLQDEHIFRFCHEPSSVVTSHGITVKPTSMFVPALSRPNTNFFIYRIIMEMAPDVPSSLSCRLVTRHWVITNGDGSTETVNGEGVVGEFPVMKPGSKYFWISCTTFNTLHGTMHGHFMFRNLTTGEAMRVECPPFHMTAMQLKELTVTASDMDTLLQQGDHSPAYHLHSADMGEGDSVSDEDSCGMVHTCVLVVWFIRMCYWYGSYMCASGMVHTCVLVVWFIRVCYWYGSYMYASEVTAAFCVFLQPAQCTGGPYNTAALLAAIIKGECRHCFGCLSVHTSVCESVCLKTKSCPEAFSNNFQRTTFSIGSIPSLRLNCSCPPIKYHSALVAGTTVQCTSCSALLAVHFLQCTSCSALLVAVHFLQCTSCSALLVAGGISGTTVHFLQCTSCRWVIRYHSALLAGGISGTTVHFLFIAGGISGGISGTTVHFLWLADGISGTTVQVVYQVPQCTSCSFCSAHVTSPTCLNSQGMKTVAENGVNVYLHPCLLDIVPSLY</sequence>
<feature type="transmembrane region" description="Helical" evidence="3">
    <location>
        <begin position="475"/>
        <end position="494"/>
    </location>
</feature>
<dbReference type="InterPro" id="IPR052121">
    <property type="entry name" value="F-box_SCF_Substrate_Recog"/>
</dbReference>
<dbReference type="Proteomes" id="UP000828390">
    <property type="component" value="Unassembled WGS sequence"/>
</dbReference>
<evidence type="ECO:0000256" key="2">
    <source>
        <dbReference type="ARBA" id="ARBA00022786"/>
    </source>
</evidence>
<dbReference type="PANTHER" id="PTHR46550">
    <property type="entry name" value="F-BOX ONLY PROTEIN 3"/>
    <property type="match status" value="1"/>
</dbReference>
<dbReference type="InterPro" id="IPR001810">
    <property type="entry name" value="F-box_dom"/>
</dbReference>
<comment type="caution">
    <text evidence="6">The sequence shown here is derived from an EMBL/GenBank/DDBJ whole genome shotgun (WGS) entry which is preliminary data.</text>
</comment>
<dbReference type="SUPFAM" id="SSF110069">
    <property type="entry name" value="ApaG-like"/>
    <property type="match status" value="1"/>
</dbReference>
<evidence type="ECO:0000259" key="5">
    <source>
        <dbReference type="PROSITE" id="PS51087"/>
    </source>
</evidence>
<evidence type="ECO:0000259" key="4">
    <source>
        <dbReference type="PROSITE" id="PS50181"/>
    </source>
</evidence>
<evidence type="ECO:0000313" key="6">
    <source>
        <dbReference type="EMBL" id="KAH3728031.1"/>
    </source>
</evidence>
<name>A0A9D4CPU6_DREPO</name>
<accession>A0A9D4CPU6</accession>
<dbReference type="PROSITE" id="PS51087">
    <property type="entry name" value="APAG"/>
    <property type="match status" value="1"/>
</dbReference>
<dbReference type="EMBL" id="JAIWYP010000012">
    <property type="protein sequence ID" value="KAH3728031.1"/>
    <property type="molecule type" value="Genomic_DNA"/>
</dbReference>
<proteinExistence type="predicted"/>
<keyword evidence="3" id="KW-1133">Transmembrane helix</keyword>
<feature type="domain" description="F-box" evidence="4">
    <location>
        <begin position="17"/>
        <end position="63"/>
    </location>
</feature>
<comment type="pathway">
    <text evidence="1">Protein modification; protein ubiquitination.</text>
</comment>
<keyword evidence="2" id="KW-0833">Ubl conjugation pathway</keyword>
<reference evidence="6" key="2">
    <citation type="submission" date="2020-11" db="EMBL/GenBank/DDBJ databases">
        <authorList>
            <person name="McCartney M.A."/>
            <person name="Auch B."/>
            <person name="Kono T."/>
            <person name="Mallez S."/>
            <person name="Becker A."/>
            <person name="Gohl D.M."/>
            <person name="Silverstein K.A.T."/>
            <person name="Koren S."/>
            <person name="Bechman K.B."/>
            <person name="Herman A."/>
            <person name="Abrahante J.E."/>
            <person name="Garbe J."/>
        </authorList>
    </citation>
    <scope>NUCLEOTIDE SEQUENCE</scope>
    <source>
        <strain evidence="6">Duluth1</strain>
        <tissue evidence="6">Whole animal</tissue>
    </source>
</reference>
<dbReference type="PANTHER" id="PTHR46550:SF1">
    <property type="entry name" value="F-BOX PROTEIN 3"/>
    <property type="match status" value="1"/>
</dbReference>
<evidence type="ECO:0000256" key="3">
    <source>
        <dbReference type="SAM" id="Phobius"/>
    </source>
</evidence>
<protein>
    <recommendedName>
        <fullName evidence="8">F-box domain-containing protein</fullName>
    </recommendedName>
</protein>
<dbReference type="Pfam" id="PF12937">
    <property type="entry name" value="F-box-like"/>
    <property type="match status" value="1"/>
</dbReference>
<gene>
    <name evidence="6" type="ORF">DPMN_053977</name>
</gene>
<dbReference type="InterPro" id="IPR007474">
    <property type="entry name" value="ApaG_domain"/>
</dbReference>
<reference evidence="6" key="1">
    <citation type="journal article" date="2019" name="bioRxiv">
        <title>The Genome of the Zebra Mussel, Dreissena polymorpha: A Resource for Invasive Species Research.</title>
        <authorList>
            <person name="McCartney M.A."/>
            <person name="Auch B."/>
            <person name="Kono T."/>
            <person name="Mallez S."/>
            <person name="Zhang Y."/>
            <person name="Obille A."/>
            <person name="Becker A."/>
            <person name="Abrahante J.E."/>
            <person name="Garbe J."/>
            <person name="Badalamenti J.P."/>
            <person name="Herman A."/>
            <person name="Mangelson H."/>
            <person name="Liachko I."/>
            <person name="Sullivan S."/>
            <person name="Sone E.D."/>
            <person name="Koren S."/>
            <person name="Silverstein K.A.T."/>
            <person name="Beckman K.B."/>
            <person name="Gohl D.M."/>
        </authorList>
    </citation>
    <scope>NUCLEOTIDE SEQUENCE</scope>
    <source>
        <strain evidence="6">Duluth1</strain>
        <tissue evidence="6">Whole animal</tissue>
    </source>
</reference>
<dbReference type="SUPFAM" id="SSF81383">
    <property type="entry name" value="F-box domain"/>
    <property type="match status" value="1"/>
</dbReference>
<keyword evidence="3" id="KW-0472">Membrane</keyword>
<dbReference type="Gene3D" id="1.20.1280.50">
    <property type="match status" value="1"/>
</dbReference>
<feature type="domain" description="ApaG" evidence="5">
    <location>
        <begin position="281"/>
        <end position="408"/>
    </location>
</feature>
<organism evidence="6 7">
    <name type="scientific">Dreissena polymorpha</name>
    <name type="common">Zebra mussel</name>
    <name type="synonym">Mytilus polymorpha</name>
    <dbReference type="NCBI Taxonomy" id="45954"/>
    <lineage>
        <taxon>Eukaryota</taxon>
        <taxon>Metazoa</taxon>
        <taxon>Spiralia</taxon>
        <taxon>Lophotrochozoa</taxon>
        <taxon>Mollusca</taxon>
        <taxon>Bivalvia</taxon>
        <taxon>Autobranchia</taxon>
        <taxon>Heteroconchia</taxon>
        <taxon>Euheterodonta</taxon>
        <taxon>Imparidentia</taxon>
        <taxon>Neoheterodontei</taxon>
        <taxon>Myida</taxon>
        <taxon>Dreissenoidea</taxon>
        <taxon>Dreissenidae</taxon>
        <taxon>Dreissena</taxon>
    </lineage>
</organism>
<keyword evidence="3" id="KW-0812">Transmembrane</keyword>
<dbReference type="PROSITE" id="PS50181">
    <property type="entry name" value="FBOX"/>
    <property type="match status" value="1"/>
</dbReference>
<dbReference type="InterPro" id="IPR036767">
    <property type="entry name" value="ApaG_sf"/>
</dbReference>